<evidence type="ECO:0000256" key="1">
    <source>
        <dbReference type="ARBA" id="ARBA00023015"/>
    </source>
</evidence>
<keyword evidence="3" id="KW-0804">Transcription</keyword>
<dbReference type="SUPFAM" id="SSF55781">
    <property type="entry name" value="GAF domain-like"/>
    <property type="match status" value="1"/>
</dbReference>
<feature type="domain" description="IclR-ED" evidence="5">
    <location>
        <begin position="84"/>
        <end position="270"/>
    </location>
</feature>
<dbReference type="InterPro" id="IPR005471">
    <property type="entry name" value="Tscrpt_reg_IclR_N"/>
</dbReference>
<dbReference type="PANTHER" id="PTHR30136">
    <property type="entry name" value="HELIX-TURN-HELIX TRANSCRIPTIONAL REGULATOR, ICLR FAMILY"/>
    <property type="match status" value="1"/>
</dbReference>
<dbReference type="InterPro" id="IPR036390">
    <property type="entry name" value="WH_DNA-bd_sf"/>
</dbReference>
<dbReference type="RefSeq" id="WP_201675710.1">
    <property type="nucleotide sequence ID" value="NZ_JAEQNE010000004.1"/>
</dbReference>
<dbReference type="GO" id="GO:0045892">
    <property type="term" value="P:negative regulation of DNA-templated transcription"/>
    <property type="evidence" value="ECO:0007669"/>
    <property type="project" value="TreeGrafter"/>
</dbReference>
<reference evidence="6 7" key="1">
    <citation type="journal article" date="2017" name="Int. J. Syst. Evol. Microbiol.">
        <title>Ramlibacter monticola sp. nov., isolated from forest soil.</title>
        <authorList>
            <person name="Chaudhary D.K."/>
            <person name="Kim J."/>
        </authorList>
    </citation>
    <scope>NUCLEOTIDE SEQUENCE [LARGE SCALE GENOMIC DNA]</scope>
    <source>
        <strain evidence="6 7">KACC 19175</strain>
    </source>
</reference>
<proteinExistence type="predicted"/>
<dbReference type="Proteomes" id="UP000599109">
    <property type="component" value="Unassembled WGS sequence"/>
</dbReference>
<dbReference type="Pfam" id="PF09339">
    <property type="entry name" value="HTH_IclR"/>
    <property type="match status" value="1"/>
</dbReference>
<evidence type="ECO:0000313" key="7">
    <source>
        <dbReference type="Proteomes" id="UP000599109"/>
    </source>
</evidence>
<feature type="domain" description="HTH iclR-type" evidence="4">
    <location>
        <begin position="21"/>
        <end position="83"/>
    </location>
</feature>
<evidence type="ECO:0000256" key="2">
    <source>
        <dbReference type="ARBA" id="ARBA00023125"/>
    </source>
</evidence>
<keyword evidence="2" id="KW-0238">DNA-binding</keyword>
<organism evidence="6 7">
    <name type="scientific">Ramlibacter monticola</name>
    <dbReference type="NCBI Taxonomy" id="1926872"/>
    <lineage>
        <taxon>Bacteria</taxon>
        <taxon>Pseudomonadati</taxon>
        <taxon>Pseudomonadota</taxon>
        <taxon>Betaproteobacteria</taxon>
        <taxon>Burkholderiales</taxon>
        <taxon>Comamonadaceae</taxon>
        <taxon>Ramlibacter</taxon>
    </lineage>
</organism>
<dbReference type="InterPro" id="IPR050707">
    <property type="entry name" value="HTH_MetabolicPath_Reg"/>
</dbReference>
<sequence length="277" mass="28956">MPLPARNQPANEEGEDSRRAVQSIEVGGRLLLALAESPGPLPLKELAARAGLVPSRAHPYLVSFQRLGLVEQEPGSGYYALGASALQIGLACLHQLDPLKAAVPVAQELARSTGHAVAIAVWGNFGPTIVRLFEAQQPLHVVLRLGSVMSVLGTATGRAFAAALPVEQLERAITLAPGQEVGGSAAGAKNWRKELDEVIAEVRHHGVARAVGRPIPGVNAFSAAAFDHEGHCAVVLTALDHEDRLQGDWNGAGARALREATAAITRRLGGKGVPGSR</sequence>
<dbReference type="SUPFAM" id="SSF46785">
    <property type="entry name" value="Winged helix' DNA-binding domain"/>
    <property type="match status" value="1"/>
</dbReference>
<protein>
    <submittedName>
        <fullName evidence="6">IclR family transcriptional regulator</fullName>
    </submittedName>
</protein>
<gene>
    <name evidence="6" type="ORF">JJ685_18070</name>
</gene>
<keyword evidence="7" id="KW-1185">Reference proteome</keyword>
<evidence type="ECO:0000259" key="4">
    <source>
        <dbReference type="PROSITE" id="PS51077"/>
    </source>
</evidence>
<evidence type="ECO:0000313" key="6">
    <source>
        <dbReference type="EMBL" id="MBL0393051.1"/>
    </source>
</evidence>
<dbReference type="Gene3D" id="1.10.10.10">
    <property type="entry name" value="Winged helix-like DNA-binding domain superfamily/Winged helix DNA-binding domain"/>
    <property type="match status" value="1"/>
</dbReference>
<dbReference type="PANTHER" id="PTHR30136:SF8">
    <property type="entry name" value="TRANSCRIPTIONAL REGULATORY PROTEIN"/>
    <property type="match status" value="1"/>
</dbReference>
<dbReference type="InterPro" id="IPR029016">
    <property type="entry name" value="GAF-like_dom_sf"/>
</dbReference>
<comment type="caution">
    <text evidence="6">The sequence shown here is derived from an EMBL/GenBank/DDBJ whole genome shotgun (WGS) entry which is preliminary data.</text>
</comment>
<dbReference type="PROSITE" id="PS51077">
    <property type="entry name" value="HTH_ICLR"/>
    <property type="match status" value="1"/>
</dbReference>
<dbReference type="EMBL" id="JAEQNE010000004">
    <property type="protein sequence ID" value="MBL0393051.1"/>
    <property type="molecule type" value="Genomic_DNA"/>
</dbReference>
<dbReference type="AlphaFoldDB" id="A0A936Z2M9"/>
<dbReference type="PROSITE" id="PS51078">
    <property type="entry name" value="ICLR_ED"/>
    <property type="match status" value="1"/>
</dbReference>
<evidence type="ECO:0000256" key="3">
    <source>
        <dbReference type="ARBA" id="ARBA00023163"/>
    </source>
</evidence>
<dbReference type="Pfam" id="PF01614">
    <property type="entry name" value="IclR_C"/>
    <property type="match status" value="1"/>
</dbReference>
<dbReference type="GO" id="GO:0003677">
    <property type="term" value="F:DNA binding"/>
    <property type="evidence" value="ECO:0007669"/>
    <property type="project" value="UniProtKB-KW"/>
</dbReference>
<name>A0A936Z2M9_9BURK</name>
<keyword evidence="1" id="KW-0805">Transcription regulation</keyword>
<dbReference type="InterPro" id="IPR014757">
    <property type="entry name" value="Tscrpt_reg_IclR_C"/>
</dbReference>
<dbReference type="GO" id="GO:0003700">
    <property type="term" value="F:DNA-binding transcription factor activity"/>
    <property type="evidence" value="ECO:0007669"/>
    <property type="project" value="TreeGrafter"/>
</dbReference>
<dbReference type="Gene3D" id="3.30.450.40">
    <property type="match status" value="1"/>
</dbReference>
<dbReference type="SMART" id="SM00346">
    <property type="entry name" value="HTH_ICLR"/>
    <property type="match status" value="1"/>
</dbReference>
<dbReference type="InterPro" id="IPR036388">
    <property type="entry name" value="WH-like_DNA-bd_sf"/>
</dbReference>
<accession>A0A936Z2M9</accession>
<evidence type="ECO:0000259" key="5">
    <source>
        <dbReference type="PROSITE" id="PS51078"/>
    </source>
</evidence>